<evidence type="ECO:0000313" key="2">
    <source>
        <dbReference type="Proteomes" id="UP001596997"/>
    </source>
</evidence>
<accession>A0ABW3I111</accession>
<dbReference type="EMBL" id="JBHTJM010000006">
    <property type="protein sequence ID" value="MFD0963413.1"/>
    <property type="molecule type" value="Genomic_DNA"/>
</dbReference>
<dbReference type="Proteomes" id="UP001596997">
    <property type="component" value="Unassembled WGS sequence"/>
</dbReference>
<sequence length="181" mass="20763">MKYYLTIILITLFISCNKDTNQSVKIVETIKSEKKINNSTLPAKKNKAPYELKLDLEKVNDSSYYLTAKMMLLKGAHYVSPYSKKSFKGKFNLTINPNNKIKVDDFLLSVPDSETQSIINGSLDWVKVNTIYKQQFFVNPKDNFTATGFVQFVIEPRCTFEKIPFSIIQKDGHIRIQTDGC</sequence>
<evidence type="ECO:0000313" key="1">
    <source>
        <dbReference type="EMBL" id="MFD0963413.1"/>
    </source>
</evidence>
<keyword evidence="2" id="KW-1185">Reference proteome</keyword>
<dbReference type="PROSITE" id="PS51257">
    <property type="entry name" value="PROKAR_LIPOPROTEIN"/>
    <property type="match status" value="1"/>
</dbReference>
<comment type="caution">
    <text evidence="1">The sequence shown here is derived from an EMBL/GenBank/DDBJ whole genome shotgun (WGS) entry which is preliminary data.</text>
</comment>
<organism evidence="1 2">
    <name type="scientific">Pseudofulvibacter geojedonensis</name>
    <dbReference type="NCBI Taxonomy" id="1123758"/>
    <lineage>
        <taxon>Bacteria</taxon>
        <taxon>Pseudomonadati</taxon>
        <taxon>Bacteroidota</taxon>
        <taxon>Flavobacteriia</taxon>
        <taxon>Flavobacteriales</taxon>
        <taxon>Flavobacteriaceae</taxon>
        <taxon>Pseudofulvibacter</taxon>
    </lineage>
</organism>
<gene>
    <name evidence="1" type="ORF">ACFQ1O_05320</name>
</gene>
<name>A0ABW3I111_9FLAO</name>
<evidence type="ECO:0008006" key="3">
    <source>
        <dbReference type="Google" id="ProtNLM"/>
    </source>
</evidence>
<reference evidence="2" key="1">
    <citation type="journal article" date="2019" name="Int. J. Syst. Evol. Microbiol.">
        <title>The Global Catalogue of Microorganisms (GCM) 10K type strain sequencing project: providing services to taxonomists for standard genome sequencing and annotation.</title>
        <authorList>
            <consortium name="The Broad Institute Genomics Platform"/>
            <consortium name="The Broad Institute Genome Sequencing Center for Infectious Disease"/>
            <person name="Wu L."/>
            <person name="Ma J."/>
        </authorList>
    </citation>
    <scope>NUCLEOTIDE SEQUENCE [LARGE SCALE GENOMIC DNA]</scope>
    <source>
        <strain evidence="2">CCUG 62114</strain>
    </source>
</reference>
<protein>
    <recommendedName>
        <fullName evidence="3">Late embryogenesis abundant protein LEA-2 subgroup domain-containing protein</fullName>
    </recommendedName>
</protein>
<dbReference type="RefSeq" id="WP_377714103.1">
    <property type="nucleotide sequence ID" value="NZ_JBHTJM010000006.1"/>
</dbReference>
<proteinExistence type="predicted"/>